<reference evidence="1 2" key="1">
    <citation type="journal article" date="2004" name="Science">
        <title>Illuminating the evolutionary history of chlamydiae.</title>
        <authorList>
            <person name="Horn M."/>
            <person name="Collingro A."/>
            <person name="Schmitz-Esser S."/>
            <person name="Beier C.L."/>
            <person name="Purkhold U."/>
            <person name="Fartmann B."/>
            <person name="Brandt P."/>
            <person name="Nyakatura G.J."/>
            <person name="Droege M."/>
            <person name="Frishman D."/>
            <person name="Rattei T."/>
            <person name="Mewes H."/>
            <person name="Wagner M."/>
        </authorList>
    </citation>
    <scope>NUCLEOTIDE SEQUENCE [LARGE SCALE GENOMIC DNA]</scope>
    <source>
        <strain evidence="1 2">UWE25</strain>
    </source>
</reference>
<proteinExistence type="predicted"/>
<accession>A0A2P9HA27</accession>
<dbReference type="AlphaFoldDB" id="A0A2P9HA27"/>
<dbReference type="RefSeq" id="WP_052278675.1">
    <property type="nucleotide sequence ID" value="NC_005861.2"/>
</dbReference>
<dbReference type="STRING" id="264201.pc1433"/>
<dbReference type="InterPro" id="IPR019106">
    <property type="entry name" value="T4SS_TrbC"/>
</dbReference>
<name>A0A2P9HA27_PARUW</name>
<gene>
    <name evidence="1" type="ORF">PC_RS10030</name>
</gene>
<sequence>MRAYFLRVILLLNGGLWGEEMQHFALDSNWLKQAQQVDEKAVHWLKDHLKERLASENFLRNPLEEKGSQLATTQCQSAGMEVKEESPLYVFMSFSLDDRLWVQLSQELEKLGGIFVLRGLPQNSFKELANRIFTLQEQGVRVPIQIHPQLFQRFDIQLVPTIAVTEGEQYDKISGNLSIQGALEKMSLYGETQRAKFLLQQWKEQQK</sequence>
<dbReference type="EMBL" id="BX908798">
    <property type="protein sequence ID" value="SPJ31866.1"/>
    <property type="molecule type" value="Genomic_DNA"/>
</dbReference>
<dbReference type="OrthoDB" id="6139428at2"/>
<evidence type="ECO:0008006" key="3">
    <source>
        <dbReference type="Google" id="ProtNLM"/>
    </source>
</evidence>
<evidence type="ECO:0000313" key="1">
    <source>
        <dbReference type="EMBL" id="SPJ31866.1"/>
    </source>
</evidence>
<dbReference type="Pfam" id="PF09673">
    <property type="entry name" value="TrbC_Ftype"/>
    <property type="match status" value="1"/>
</dbReference>
<organism evidence="1 2">
    <name type="scientific">Protochlamydia amoebophila (strain UWE25)</name>
    <dbReference type="NCBI Taxonomy" id="264201"/>
    <lineage>
        <taxon>Bacteria</taxon>
        <taxon>Pseudomonadati</taxon>
        <taxon>Chlamydiota</taxon>
        <taxon>Chlamydiia</taxon>
        <taxon>Parachlamydiales</taxon>
        <taxon>Parachlamydiaceae</taxon>
        <taxon>Candidatus Protochlamydia</taxon>
    </lineage>
</organism>
<evidence type="ECO:0000313" key="2">
    <source>
        <dbReference type="Proteomes" id="UP000000529"/>
    </source>
</evidence>
<dbReference type="InterPro" id="IPR014113">
    <property type="entry name" value="T4SS_TrbC_subgr"/>
</dbReference>
<keyword evidence="2" id="KW-1185">Reference proteome</keyword>
<dbReference type="Proteomes" id="UP000000529">
    <property type="component" value="Chromosome"/>
</dbReference>
<dbReference type="KEGG" id="pcu:PC_RS10030"/>
<dbReference type="NCBIfam" id="TIGR02742">
    <property type="entry name" value="TrbC_Ftype"/>
    <property type="match status" value="1"/>
</dbReference>
<protein>
    <recommendedName>
        <fullName evidence="3">Type-F conjugative transfer system pilin assembly protein TrbC</fullName>
    </recommendedName>
</protein>